<evidence type="ECO:0000313" key="5">
    <source>
        <dbReference type="Proteomes" id="UP000199614"/>
    </source>
</evidence>
<organism evidence="4 5">
    <name type="scientific">Pseudonocardia ammonioxydans</name>
    <dbReference type="NCBI Taxonomy" id="260086"/>
    <lineage>
        <taxon>Bacteria</taxon>
        <taxon>Bacillati</taxon>
        <taxon>Actinomycetota</taxon>
        <taxon>Actinomycetes</taxon>
        <taxon>Pseudonocardiales</taxon>
        <taxon>Pseudonocardiaceae</taxon>
        <taxon>Pseudonocardia</taxon>
    </lineage>
</organism>
<dbReference type="GO" id="GO:0003723">
    <property type="term" value="F:RNA binding"/>
    <property type="evidence" value="ECO:0007669"/>
    <property type="project" value="InterPro"/>
</dbReference>
<evidence type="ECO:0000256" key="1">
    <source>
        <dbReference type="ARBA" id="ARBA00023015"/>
    </source>
</evidence>
<reference evidence="4 5" key="1">
    <citation type="submission" date="2016-10" db="EMBL/GenBank/DDBJ databases">
        <authorList>
            <person name="de Groot N.N."/>
        </authorList>
    </citation>
    <scope>NUCLEOTIDE SEQUENCE [LARGE SCALE GENOMIC DNA]</scope>
    <source>
        <strain evidence="4 5">CGMCC 4.1877</strain>
    </source>
</reference>
<evidence type="ECO:0000313" key="4">
    <source>
        <dbReference type="EMBL" id="SFN15184.1"/>
    </source>
</evidence>
<dbReference type="Gene3D" id="1.10.10.10">
    <property type="entry name" value="Winged helix-like DNA-binding domain superfamily/Winged helix DNA-binding domain"/>
    <property type="match status" value="1"/>
</dbReference>
<dbReference type="RefSeq" id="WP_093340954.1">
    <property type="nucleotide sequence ID" value="NZ_FOUY01000009.1"/>
</dbReference>
<keyword evidence="1" id="KW-0805">Transcription regulation</keyword>
<dbReference type="EMBL" id="FOUY01000009">
    <property type="protein sequence ID" value="SFN15184.1"/>
    <property type="molecule type" value="Genomic_DNA"/>
</dbReference>
<dbReference type="Pfam" id="PF13185">
    <property type="entry name" value="GAF_2"/>
    <property type="match status" value="1"/>
</dbReference>
<dbReference type="InterPro" id="IPR036388">
    <property type="entry name" value="WH-like_DNA-bd_sf"/>
</dbReference>
<dbReference type="AlphaFoldDB" id="A0A1I4WMS8"/>
<evidence type="ECO:0000256" key="2">
    <source>
        <dbReference type="ARBA" id="ARBA00023163"/>
    </source>
</evidence>
<dbReference type="STRING" id="260086.SAMN05216207_10091"/>
<gene>
    <name evidence="4" type="ORF">SAMN05216207_10091</name>
</gene>
<dbReference type="InterPro" id="IPR005561">
    <property type="entry name" value="ANTAR"/>
</dbReference>
<dbReference type="PIRSF" id="PIRSF036625">
    <property type="entry name" value="GAF_ANTAR"/>
    <property type="match status" value="1"/>
</dbReference>
<name>A0A1I4WMS8_PSUAM</name>
<dbReference type="PROSITE" id="PS50921">
    <property type="entry name" value="ANTAR"/>
    <property type="match status" value="1"/>
</dbReference>
<dbReference type="OrthoDB" id="4629915at2"/>
<evidence type="ECO:0000259" key="3">
    <source>
        <dbReference type="PROSITE" id="PS50921"/>
    </source>
</evidence>
<dbReference type="InterPro" id="IPR003018">
    <property type="entry name" value="GAF"/>
</dbReference>
<dbReference type="InterPro" id="IPR029016">
    <property type="entry name" value="GAF-like_dom_sf"/>
</dbReference>
<sequence>MPDDHDMAEMFARMARELESATDPSDTRDVITRSAVETVPGCDHAGISLIQRNGRVVTAAATDPVVTRIDAIQYELQEGPGLGAIADHAVYTIDDVAEVSTKWPEFTRRAAQEFGVASMLSFRLFSSGQTVGALNLYGRHPHAFTDGSRAMGAILAAHAALSMVAANEHDEAVNLGKSLVSSRQIGTAIGIVMVRQGLDQETAFAFLVDASQRANKKLRELADVIVEAGDIPGRRP</sequence>
<protein>
    <submittedName>
        <fullName evidence="4">GAF domain-containing protein</fullName>
    </submittedName>
</protein>
<keyword evidence="5" id="KW-1185">Reference proteome</keyword>
<dbReference type="Pfam" id="PF03861">
    <property type="entry name" value="ANTAR"/>
    <property type="match status" value="1"/>
</dbReference>
<dbReference type="Proteomes" id="UP000199614">
    <property type="component" value="Unassembled WGS sequence"/>
</dbReference>
<keyword evidence="2" id="KW-0804">Transcription</keyword>
<dbReference type="Gene3D" id="3.30.450.40">
    <property type="match status" value="1"/>
</dbReference>
<dbReference type="SUPFAM" id="SSF55781">
    <property type="entry name" value="GAF domain-like"/>
    <property type="match status" value="1"/>
</dbReference>
<dbReference type="InterPro" id="IPR012074">
    <property type="entry name" value="GAF_ANTAR"/>
</dbReference>
<proteinExistence type="predicted"/>
<dbReference type="SMART" id="SM01012">
    <property type="entry name" value="ANTAR"/>
    <property type="match status" value="1"/>
</dbReference>
<accession>A0A1I4WMS8</accession>
<feature type="domain" description="ANTAR" evidence="3">
    <location>
        <begin position="165"/>
        <end position="226"/>
    </location>
</feature>